<evidence type="ECO:0000256" key="2">
    <source>
        <dbReference type="SAM" id="MobiDB-lite"/>
    </source>
</evidence>
<evidence type="ECO:0000256" key="1">
    <source>
        <dbReference type="ARBA" id="ARBA00022729"/>
    </source>
</evidence>
<dbReference type="OrthoDB" id="200499at2157"/>
<dbReference type="Gene3D" id="3.40.50.2300">
    <property type="match status" value="2"/>
</dbReference>
<dbReference type="PANTHER" id="PTHR30483">
    <property type="entry name" value="LEUCINE-SPECIFIC-BINDING PROTEIN"/>
    <property type="match status" value="1"/>
</dbReference>
<dbReference type="PANTHER" id="PTHR30483:SF6">
    <property type="entry name" value="PERIPLASMIC BINDING PROTEIN OF ABC TRANSPORTER FOR NATURAL AMINO ACIDS"/>
    <property type="match status" value="1"/>
</dbReference>
<feature type="region of interest" description="Disordered" evidence="2">
    <location>
        <begin position="1"/>
        <end position="20"/>
    </location>
</feature>
<dbReference type="RefSeq" id="WP_141465763.1">
    <property type="nucleotide sequence ID" value="NZ_RBZW01000055.1"/>
</dbReference>
<feature type="domain" description="Leucine-binding protein" evidence="3">
    <location>
        <begin position="59"/>
        <end position="406"/>
    </location>
</feature>
<dbReference type="SUPFAM" id="SSF53822">
    <property type="entry name" value="Periplasmic binding protein-like I"/>
    <property type="match status" value="1"/>
</dbReference>
<sequence length="446" mass="48537">MTNASQGTASLEAARHTVRTRPNRRHVLGAVAGTSIGSLAGCLETYETVAGSADETEETITIGVLAADPDGDYLGQSIVRSVRLAVDQLNEEDGIGGAPVELAVGDTNGNPLEGRREYQRLVLEEGADVTIGVGTSEVLVELAQDIAEQETVHITAGAATTAITDLVRDQYDQYKYHFRAGPVNEYDLGEAQIDFLQEMAPELGWESIALLAEDYSWSEGSWETFQEQRADLPLDIAVEQRYPPATNDFGAIYDEAEAADIDSVFISTAHTGTDAVLDWAGQRPFGFGGIHVPLQLPTYYEATNGACRYAIGQSSAPLGPDVTPESEALRTAYQDAYGESTPVYTGYFAYDATMVFAQAVEQTSTDGSTVMPEADDLVETLEEIEVAGSSGTIEFHDRDGEYPHDLIYREGDTFYFQWQEQDGEGVQEIIWPEEYATAEYVPPAWL</sequence>
<evidence type="ECO:0000313" key="4">
    <source>
        <dbReference type="EMBL" id="THE63916.1"/>
    </source>
</evidence>
<accession>A0A4S3TIX3</accession>
<evidence type="ECO:0000313" key="5">
    <source>
        <dbReference type="Proteomes" id="UP000318864"/>
    </source>
</evidence>
<dbReference type="InterPro" id="IPR028082">
    <property type="entry name" value="Peripla_BP_I"/>
</dbReference>
<dbReference type="Proteomes" id="UP000318864">
    <property type="component" value="Unassembled WGS sequence"/>
</dbReference>
<dbReference type="EMBL" id="RBZW01000055">
    <property type="protein sequence ID" value="THE63916.1"/>
    <property type="molecule type" value="Genomic_DNA"/>
</dbReference>
<gene>
    <name evidence="4" type="ORF">D8Y22_16485</name>
</gene>
<evidence type="ECO:0000259" key="3">
    <source>
        <dbReference type="Pfam" id="PF13458"/>
    </source>
</evidence>
<dbReference type="AlphaFoldDB" id="A0A4S3TIX3"/>
<proteinExistence type="predicted"/>
<organism evidence="4 5">
    <name type="scientific">Salinadaptatus halalkaliphilus</name>
    <dbReference type="NCBI Taxonomy" id="2419781"/>
    <lineage>
        <taxon>Archaea</taxon>
        <taxon>Methanobacteriati</taxon>
        <taxon>Methanobacteriota</taxon>
        <taxon>Stenosarchaea group</taxon>
        <taxon>Halobacteria</taxon>
        <taxon>Halobacteriales</taxon>
        <taxon>Natrialbaceae</taxon>
        <taxon>Salinadaptatus</taxon>
    </lineage>
</organism>
<dbReference type="InterPro" id="IPR051010">
    <property type="entry name" value="BCAA_transport"/>
</dbReference>
<name>A0A4S3TIX3_9EURY</name>
<protein>
    <submittedName>
        <fullName evidence="4">ABC transporter substrate-binding protein</fullName>
    </submittedName>
</protein>
<comment type="caution">
    <text evidence="4">The sequence shown here is derived from an EMBL/GenBank/DDBJ whole genome shotgun (WGS) entry which is preliminary data.</text>
</comment>
<dbReference type="Pfam" id="PF13458">
    <property type="entry name" value="Peripla_BP_6"/>
    <property type="match status" value="1"/>
</dbReference>
<dbReference type="InterPro" id="IPR028081">
    <property type="entry name" value="Leu-bd"/>
</dbReference>
<dbReference type="CDD" id="cd06345">
    <property type="entry name" value="PBP1_ABC_ligand_binding-like"/>
    <property type="match status" value="1"/>
</dbReference>
<keyword evidence="5" id="KW-1185">Reference proteome</keyword>
<reference evidence="4 5" key="1">
    <citation type="submission" date="2018-10" db="EMBL/GenBank/DDBJ databases">
        <title>Natronolimnobius sp. XQ-INN 246 isolated from Inner Mongolia Autonomous Region of China.</title>
        <authorList>
            <person name="Xue Q."/>
        </authorList>
    </citation>
    <scope>NUCLEOTIDE SEQUENCE [LARGE SCALE GENOMIC DNA]</scope>
    <source>
        <strain evidence="4 5">XQ-INN 246</strain>
    </source>
</reference>
<keyword evidence="1" id="KW-0732">Signal</keyword>